<evidence type="ECO:0000259" key="9">
    <source>
        <dbReference type="Pfam" id="PF01035"/>
    </source>
</evidence>
<dbReference type="Pfam" id="PF01035">
    <property type="entry name" value="DNA_binding_1"/>
    <property type="match status" value="1"/>
</dbReference>
<dbReference type="Proteomes" id="UP000298781">
    <property type="component" value="Chromosome"/>
</dbReference>
<protein>
    <recommendedName>
        <fullName evidence="8">Methylated-DNA--protein-cysteine methyltransferase</fullName>
        <ecNumber evidence="8">2.1.1.63</ecNumber>
    </recommendedName>
    <alternativeName>
        <fullName evidence="8">6-O-methylguanine-DNA methyltransferase</fullName>
        <shortName evidence="8">MGMT</shortName>
    </alternativeName>
    <alternativeName>
        <fullName evidence="8">O-6-methylguanine-DNA-alkyltransferase</fullName>
    </alternativeName>
</protein>
<dbReference type="FunFam" id="1.10.10.10:FF:000337">
    <property type="entry name" value="Methylated-DNA--protein-cysteine methyltransferase"/>
    <property type="match status" value="1"/>
</dbReference>
<evidence type="ECO:0000256" key="3">
    <source>
        <dbReference type="ARBA" id="ARBA00022603"/>
    </source>
</evidence>
<evidence type="ECO:0000313" key="12">
    <source>
        <dbReference type="Proteomes" id="UP000298781"/>
    </source>
</evidence>
<feature type="domain" description="Methylated-DNA-[protein]-cysteine S-methyltransferase DNA binding" evidence="9">
    <location>
        <begin position="114"/>
        <end position="194"/>
    </location>
</feature>
<evidence type="ECO:0000256" key="4">
    <source>
        <dbReference type="ARBA" id="ARBA00022679"/>
    </source>
</evidence>
<evidence type="ECO:0000313" key="11">
    <source>
        <dbReference type="EMBL" id="QCI69359.1"/>
    </source>
</evidence>
<dbReference type="InterPro" id="IPR001497">
    <property type="entry name" value="MethylDNA_cys_MeTrfase_AS"/>
</dbReference>
<evidence type="ECO:0000256" key="7">
    <source>
        <dbReference type="ARBA" id="ARBA00049348"/>
    </source>
</evidence>
<dbReference type="InterPro" id="IPR036631">
    <property type="entry name" value="MGMT_N_sf"/>
</dbReference>
<dbReference type="PANTHER" id="PTHR10815:SF5">
    <property type="entry name" value="METHYLATED-DNA--PROTEIN-CYSTEINE METHYLTRANSFERASE"/>
    <property type="match status" value="1"/>
</dbReference>
<dbReference type="Gene3D" id="3.30.160.70">
    <property type="entry name" value="Methylated DNA-protein cysteine methyltransferase domain"/>
    <property type="match status" value="1"/>
</dbReference>
<reference evidence="11 12" key="1">
    <citation type="submission" date="2019-04" db="EMBL/GenBank/DDBJ databases">
        <title>Phreatobacter aquaticus sp. nov.</title>
        <authorList>
            <person name="Choi A."/>
        </authorList>
    </citation>
    <scope>NUCLEOTIDE SEQUENCE [LARGE SCALE GENOMIC DNA]</scope>
    <source>
        <strain evidence="11 12">KCTC 52518</strain>
    </source>
</reference>
<dbReference type="EMBL" id="CP039690">
    <property type="protein sequence ID" value="QCI69359.1"/>
    <property type="molecule type" value="Genomic_DNA"/>
</dbReference>
<dbReference type="PROSITE" id="PS00374">
    <property type="entry name" value="MGMT"/>
    <property type="match status" value="1"/>
</dbReference>
<evidence type="ECO:0000256" key="5">
    <source>
        <dbReference type="ARBA" id="ARBA00022763"/>
    </source>
</evidence>
<comment type="similarity">
    <text evidence="8">Belongs to the MGMT family.</text>
</comment>
<comment type="function">
    <text evidence="8">Involved in the cellular defense against the biological effects of O6-methylguanine (O6-MeG) and O4-methylthymine (O4-MeT) in DNA. Repairs the methylated nucleobase in DNA by stoichiometrically transferring the methyl group to a cysteine residue in the enzyme. This is a suicide reaction: the enzyme is irreversibly inactivated.</text>
</comment>
<dbReference type="InterPro" id="IPR014048">
    <property type="entry name" value="MethylDNA_cys_MeTrfase_DNA-bd"/>
</dbReference>
<dbReference type="NCBIfam" id="TIGR00589">
    <property type="entry name" value="ogt"/>
    <property type="match status" value="1"/>
</dbReference>
<evidence type="ECO:0000256" key="2">
    <source>
        <dbReference type="ARBA" id="ARBA00022490"/>
    </source>
</evidence>
<comment type="subcellular location">
    <subcellularLocation>
        <location evidence="8">Cytoplasm</location>
    </subcellularLocation>
</comment>
<dbReference type="OrthoDB" id="9802228at2"/>
<dbReference type="HAMAP" id="MF_00772">
    <property type="entry name" value="OGT"/>
    <property type="match status" value="1"/>
</dbReference>
<keyword evidence="2 8" id="KW-0963">Cytoplasm</keyword>
<dbReference type="SUPFAM" id="SSF46767">
    <property type="entry name" value="Methylated DNA-protein cysteine methyltransferase, C-terminal domain"/>
    <property type="match status" value="1"/>
</dbReference>
<dbReference type="InterPro" id="IPR023546">
    <property type="entry name" value="MGMT"/>
</dbReference>
<dbReference type="InterPro" id="IPR036217">
    <property type="entry name" value="MethylDNA_cys_MeTrfase_DNAb"/>
</dbReference>
<dbReference type="EC" id="2.1.1.63" evidence="8"/>
<keyword evidence="6 8" id="KW-0234">DNA repair</keyword>
<organism evidence="11 12">
    <name type="scientific">Phreatobacter stygius</name>
    <dbReference type="NCBI Taxonomy" id="1940610"/>
    <lineage>
        <taxon>Bacteria</taxon>
        <taxon>Pseudomonadati</taxon>
        <taxon>Pseudomonadota</taxon>
        <taxon>Alphaproteobacteria</taxon>
        <taxon>Hyphomicrobiales</taxon>
        <taxon>Phreatobacteraceae</taxon>
        <taxon>Phreatobacter</taxon>
    </lineage>
</organism>
<dbReference type="Gene3D" id="1.10.10.10">
    <property type="entry name" value="Winged helix-like DNA-binding domain superfamily/Winged helix DNA-binding domain"/>
    <property type="match status" value="1"/>
</dbReference>
<sequence length="199" mass="21501">MSENRQTSDGKRAIVPGYPAEPFALPLQTFQLEHIETPTGRMLVVADDDGCLRAADWQDHEDRMHQLIRRYYGAYAVRLHAATKPSAASQALAAYFDGDLTAIDAIPVATRTTPFQTEVWAALRRIPVGRTMSYGALAAQLGRANAARAVGHANGSNPISIVVPCHRLIGADATLTGYGGGIERKRWLLAHEGVQGLDA</sequence>
<comment type="miscellaneous">
    <text evidence="8">This enzyme catalyzes only one turnover and therefore is not strictly catalytic. According to one definition, an enzyme is a biocatalyst that acts repeatedly and over many reaction cycles.</text>
</comment>
<dbReference type="NCBIfam" id="NF007626">
    <property type="entry name" value="PRK10286.1"/>
    <property type="match status" value="1"/>
</dbReference>
<keyword evidence="3 8" id="KW-0489">Methyltransferase</keyword>
<dbReference type="PANTHER" id="PTHR10815">
    <property type="entry name" value="METHYLATED-DNA--PROTEIN-CYSTEINE METHYLTRANSFERASE"/>
    <property type="match status" value="1"/>
</dbReference>
<gene>
    <name evidence="11" type="ORF">E8M01_22780</name>
</gene>
<feature type="domain" description="Methylguanine DNA methyltransferase ribonuclease-like" evidence="10">
    <location>
        <begin position="35"/>
        <end position="109"/>
    </location>
</feature>
<evidence type="ECO:0000256" key="1">
    <source>
        <dbReference type="ARBA" id="ARBA00001286"/>
    </source>
</evidence>
<evidence type="ECO:0000259" key="10">
    <source>
        <dbReference type="Pfam" id="PF02870"/>
    </source>
</evidence>
<keyword evidence="12" id="KW-1185">Reference proteome</keyword>
<dbReference type="GO" id="GO:0032259">
    <property type="term" value="P:methylation"/>
    <property type="evidence" value="ECO:0007669"/>
    <property type="project" value="UniProtKB-KW"/>
</dbReference>
<proteinExistence type="inferred from homology"/>
<dbReference type="AlphaFoldDB" id="A0A4D7B5Z8"/>
<evidence type="ECO:0000256" key="8">
    <source>
        <dbReference type="HAMAP-Rule" id="MF_00772"/>
    </source>
</evidence>
<dbReference type="GO" id="GO:0003908">
    <property type="term" value="F:methylated-DNA-[protein]-cysteine S-methyltransferase activity"/>
    <property type="evidence" value="ECO:0007669"/>
    <property type="project" value="UniProtKB-UniRule"/>
</dbReference>
<evidence type="ECO:0000256" key="6">
    <source>
        <dbReference type="ARBA" id="ARBA00023204"/>
    </source>
</evidence>
<name>A0A4D7B5Z8_9HYPH</name>
<dbReference type="GO" id="GO:0006307">
    <property type="term" value="P:DNA alkylation repair"/>
    <property type="evidence" value="ECO:0007669"/>
    <property type="project" value="UniProtKB-UniRule"/>
</dbReference>
<dbReference type="KEGG" id="pstg:E8M01_22780"/>
<comment type="catalytic activity">
    <reaction evidence="7 8">
        <text>a 6-O-methyl-2'-deoxyguanosine in DNA + L-cysteinyl-[protein] = S-methyl-L-cysteinyl-[protein] + a 2'-deoxyguanosine in DNA</text>
        <dbReference type="Rhea" id="RHEA:24000"/>
        <dbReference type="Rhea" id="RHEA-COMP:10131"/>
        <dbReference type="Rhea" id="RHEA-COMP:10132"/>
        <dbReference type="Rhea" id="RHEA-COMP:11367"/>
        <dbReference type="Rhea" id="RHEA-COMP:11368"/>
        <dbReference type="ChEBI" id="CHEBI:29950"/>
        <dbReference type="ChEBI" id="CHEBI:82612"/>
        <dbReference type="ChEBI" id="CHEBI:85445"/>
        <dbReference type="ChEBI" id="CHEBI:85448"/>
        <dbReference type="EC" id="2.1.1.63"/>
    </reaction>
</comment>
<comment type="catalytic activity">
    <reaction evidence="1 8">
        <text>a 4-O-methyl-thymidine in DNA + L-cysteinyl-[protein] = a thymidine in DNA + S-methyl-L-cysteinyl-[protein]</text>
        <dbReference type="Rhea" id="RHEA:53428"/>
        <dbReference type="Rhea" id="RHEA-COMP:10131"/>
        <dbReference type="Rhea" id="RHEA-COMP:10132"/>
        <dbReference type="Rhea" id="RHEA-COMP:13555"/>
        <dbReference type="Rhea" id="RHEA-COMP:13556"/>
        <dbReference type="ChEBI" id="CHEBI:29950"/>
        <dbReference type="ChEBI" id="CHEBI:82612"/>
        <dbReference type="ChEBI" id="CHEBI:137386"/>
        <dbReference type="ChEBI" id="CHEBI:137387"/>
        <dbReference type="EC" id="2.1.1.63"/>
    </reaction>
</comment>
<keyword evidence="5 8" id="KW-0227">DNA damage</keyword>
<accession>A0A4D7B5Z8</accession>
<feature type="active site" description="Nucleophile; methyl group acceptor" evidence="8">
    <location>
        <position position="165"/>
    </location>
</feature>
<dbReference type="GO" id="GO:0005737">
    <property type="term" value="C:cytoplasm"/>
    <property type="evidence" value="ECO:0007669"/>
    <property type="project" value="UniProtKB-SubCell"/>
</dbReference>
<keyword evidence="4 8" id="KW-0808">Transferase</keyword>
<dbReference type="SUPFAM" id="SSF53155">
    <property type="entry name" value="Methylated DNA-protein cysteine methyltransferase domain"/>
    <property type="match status" value="1"/>
</dbReference>
<dbReference type="Pfam" id="PF02870">
    <property type="entry name" value="Methyltransf_1N"/>
    <property type="match status" value="1"/>
</dbReference>
<dbReference type="InterPro" id="IPR008332">
    <property type="entry name" value="MethylG_MeTrfase_N"/>
</dbReference>
<dbReference type="CDD" id="cd06445">
    <property type="entry name" value="ATase"/>
    <property type="match status" value="1"/>
</dbReference>
<dbReference type="InterPro" id="IPR036388">
    <property type="entry name" value="WH-like_DNA-bd_sf"/>
</dbReference>